<dbReference type="InterPro" id="IPR002937">
    <property type="entry name" value="Amino_oxidase"/>
</dbReference>
<feature type="binding site" evidence="5">
    <location>
        <begin position="204"/>
        <end position="205"/>
    </location>
    <ligand>
        <name>FAD</name>
        <dbReference type="ChEBI" id="CHEBI:57692"/>
    </ligand>
</feature>
<keyword evidence="6" id="KW-0285">Flavoprotein</keyword>
<feature type="binding site" evidence="5">
    <location>
        <position position="185"/>
    </location>
    <ligand>
        <name>FAD</name>
        <dbReference type="ChEBI" id="CHEBI:57692"/>
    </ligand>
</feature>
<dbReference type="Gene3D" id="1.10.405.10">
    <property type="entry name" value="Guanine Nucleotide Dissociation Inhibitor, domain 1"/>
    <property type="match status" value="1"/>
</dbReference>
<evidence type="ECO:0000256" key="1">
    <source>
        <dbReference type="ARBA" id="ARBA00001974"/>
    </source>
</evidence>
<evidence type="ECO:0000313" key="10">
    <source>
        <dbReference type="Proteomes" id="UP000053758"/>
    </source>
</evidence>
<proteinExistence type="inferred from homology"/>
<dbReference type="InterPro" id="IPR001613">
    <property type="entry name" value="Flavin_amine_oxidase"/>
</dbReference>
<dbReference type="Pfam" id="PF01593">
    <property type="entry name" value="Amino_oxidase"/>
    <property type="match status" value="1"/>
</dbReference>
<keyword evidence="10" id="KW-1185">Reference proteome</keyword>
<feature type="region of interest" description="Disordered" evidence="7">
    <location>
        <begin position="117"/>
        <end position="138"/>
    </location>
</feature>
<comment type="similarity">
    <text evidence="2 6">Belongs to the flavin monoamine oxidase family.</text>
</comment>
<feature type="domain" description="Amine oxidase" evidence="8">
    <location>
        <begin position="184"/>
        <end position="623"/>
    </location>
</feature>
<gene>
    <name evidence="9" type="ORF">PAN0_017c5407</name>
</gene>
<sequence length="635" mass="68422">MMKFLIRVWRLGTLNHKCKLALGGAEAGLTIPEASSCEGGAKPVTRMKVDGKGLRASEQFPTILGSTAGWIHVPLPVCLPTTIIWLKKAHHNGSRPSFVNCPSSFAMVKRPSWLGGSRTRAHAHASGSGSSTPQPLAATSIESGHTTLATRSAEKLAPDAAASAKTTKLKRAGGIDAVIIGAGLSGLIAADELSRAGLKVKVLEANDRVGGRTLDMRLDGGNAIEMGGQWIGPGQTEILQLIQELGLDTHNTYDQGQNIYRSTSGSVKRYNEMIPCGVLASLDLLVATRKINSLSKSVPAKTPCRAKNARYYDERSIGTWIDDSMWTFEAKQLFRMAIKAVYAEDAESISFLDLLATVAGAGGDIEQVLSDAQTTRIVQGPQEISQRLAARLPGSTLELGQKVSGIHKVGVDMYEVSTSQGETYNAPVVVITPPRPLICQIDFKPQLPSGLIQYYRRQPMGSAIKFNVIYPTPFWREAGLSGAMINADETSPVQMTYDNSPADGKQGAIVAFVLGNNSRRFLHQNADAEQRKQIVLDFLVTLFGAQAREATQVLEMNWTLAPFATGGYGSFNPPGVLTSFEEDERDEMSRVGNLYFAGDATSEIWQGYMEGALLSGRRVASRIVESFEAPSEGAM</sequence>
<comment type="catalytic activity">
    <reaction evidence="4">
        <text>a secondary aliphatic amine + O2 + H2O = a primary amine + an aldehyde + H2O2</text>
        <dbReference type="Rhea" id="RHEA:26414"/>
        <dbReference type="ChEBI" id="CHEBI:15377"/>
        <dbReference type="ChEBI" id="CHEBI:15379"/>
        <dbReference type="ChEBI" id="CHEBI:16240"/>
        <dbReference type="ChEBI" id="CHEBI:17478"/>
        <dbReference type="ChEBI" id="CHEBI:58855"/>
        <dbReference type="ChEBI" id="CHEBI:65296"/>
        <dbReference type="EC" id="1.4.3.4"/>
    </reaction>
</comment>
<evidence type="ECO:0000313" key="9">
    <source>
        <dbReference type="EMBL" id="GAK67181.1"/>
    </source>
</evidence>
<dbReference type="Gene3D" id="3.50.50.60">
    <property type="entry name" value="FAD/NAD(P)-binding domain"/>
    <property type="match status" value="1"/>
</dbReference>
<dbReference type="PRINTS" id="PR00757">
    <property type="entry name" value="AMINEOXDASEF"/>
</dbReference>
<comment type="cofactor">
    <cofactor evidence="1 6">
        <name>FAD</name>
        <dbReference type="ChEBI" id="CHEBI:57692"/>
    </cofactor>
</comment>
<protein>
    <recommendedName>
        <fullName evidence="6">Amine oxidase</fullName>
        <ecNumber evidence="6">1.4.3.-</ecNumber>
    </recommendedName>
</protein>
<dbReference type="EMBL" id="DF830084">
    <property type="protein sequence ID" value="GAK67181.1"/>
    <property type="molecule type" value="Genomic_DNA"/>
</dbReference>
<evidence type="ECO:0000256" key="3">
    <source>
        <dbReference type="ARBA" id="ARBA00023002"/>
    </source>
</evidence>
<feature type="binding site" evidence="5">
    <location>
        <position position="403"/>
    </location>
    <ligand>
        <name>FAD</name>
        <dbReference type="ChEBI" id="CHEBI:57692"/>
    </ligand>
</feature>
<evidence type="ECO:0000256" key="6">
    <source>
        <dbReference type="RuleBase" id="RU362067"/>
    </source>
</evidence>
<dbReference type="GO" id="GO:0097621">
    <property type="term" value="F:monoamine oxidase activity"/>
    <property type="evidence" value="ECO:0007669"/>
    <property type="project" value="UniProtKB-EC"/>
</dbReference>
<accession>A0A081CKI5</accession>
<keyword evidence="6" id="KW-0274">FAD</keyword>
<name>A0A081CKI5_PSEA2</name>
<evidence type="ECO:0000256" key="4">
    <source>
        <dbReference type="ARBA" id="ARBA00048448"/>
    </source>
</evidence>
<evidence type="ECO:0000256" key="7">
    <source>
        <dbReference type="SAM" id="MobiDB-lite"/>
    </source>
</evidence>
<organism evidence="9">
    <name type="scientific">Pseudozyma antarctica</name>
    <name type="common">Yeast</name>
    <name type="synonym">Candida antarctica</name>
    <dbReference type="NCBI Taxonomy" id="84753"/>
    <lineage>
        <taxon>Eukaryota</taxon>
        <taxon>Fungi</taxon>
        <taxon>Dikarya</taxon>
        <taxon>Basidiomycota</taxon>
        <taxon>Ustilaginomycotina</taxon>
        <taxon>Ustilaginomycetes</taxon>
        <taxon>Ustilaginales</taxon>
        <taxon>Ustilaginaceae</taxon>
        <taxon>Moesziomyces</taxon>
    </lineage>
</organism>
<evidence type="ECO:0000256" key="5">
    <source>
        <dbReference type="PIRSR" id="PIRSR601613-1"/>
    </source>
</evidence>
<dbReference type="SUPFAM" id="SSF54373">
    <property type="entry name" value="FAD-linked reductases, C-terminal domain"/>
    <property type="match status" value="1"/>
</dbReference>
<dbReference type="InterPro" id="IPR050703">
    <property type="entry name" value="Flavin_MAO"/>
</dbReference>
<dbReference type="InterPro" id="IPR036188">
    <property type="entry name" value="FAD/NAD-bd_sf"/>
</dbReference>
<dbReference type="Proteomes" id="UP000053758">
    <property type="component" value="Unassembled WGS sequence"/>
</dbReference>
<dbReference type="Gene3D" id="3.90.660.10">
    <property type="match status" value="1"/>
</dbReference>
<dbReference type="PANTHER" id="PTHR43563">
    <property type="entry name" value="AMINE OXIDASE"/>
    <property type="match status" value="1"/>
</dbReference>
<dbReference type="GeneID" id="26306220"/>
<reference evidence="9" key="1">
    <citation type="submission" date="2014-07" db="EMBL/GenBank/DDBJ databases">
        <title>Draft genome sequence of the yeast Pseudozyma antarctica JCM 10317 known as a producer of lipase B which used in a wide range of industrial applications.</title>
        <authorList>
            <person name="Morita T."/>
            <person name="Saika A."/>
            <person name="Koike H."/>
        </authorList>
    </citation>
    <scope>NUCLEOTIDE SEQUENCE</scope>
    <source>
        <strain evidence="9">JCM 10317</strain>
    </source>
</reference>
<evidence type="ECO:0000256" key="2">
    <source>
        <dbReference type="ARBA" id="ARBA00005995"/>
    </source>
</evidence>
<dbReference type="PANTHER" id="PTHR43563:SF1">
    <property type="entry name" value="AMINE OXIDASE [FLAVIN-CONTAINING] B"/>
    <property type="match status" value="1"/>
</dbReference>
<dbReference type="HOGENOM" id="CLU_004498_0_4_1"/>
<feature type="binding site" evidence="5">
    <location>
        <position position="512"/>
    </location>
    <ligand>
        <name>substrate</name>
    </ligand>
</feature>
<keyword evidence="3 6" id="KW-0560">Oxidoreductase</keyword>
<evidence type="ECO:0000259" key="8">
    <source>
        <dbReference type="Pfam" id="PF01593"/>
    </source>
</evidence>
<dbReference type="AlphaFoldDB" id="A0A081CKI5"/>
<dbReference type="SUPFAM" id="SSF51905">
    <property type="entry name" value="FAD/NAD(P)-binding domain"/>
    <property type="match status" value="1"/>
</dbReference>
<dbReference type="RefSeq" id="XP_014654468.1">
    <property type="nucleotide sequence ID" value="XM_014798982.1"/>
</dbReference>
<dbReference type="EC" id="1.4.3.-" evidence="6"/>